<dbReference type="PANTHER" id="PTHR12147:SF58">
    <property type="entry name" value="VACUOLAR MEMBRANE PROTEASE"/>
    <property type="match status" value="1"/>
</dbReference>
<keyword evidence="7" id="KW-0926">Vacuole</keyword>
<comment type="cofactor">
    <cofactor evidence="1">
        <name>Zn(2+)</name>
        <dbReference type="ChEBI" id="CHEBI:29105"/>
    </cofactor>
</comment>
<protein>
    <recommendedName>
        <fullName evidence="6">Vacuolar membrane protease</fullName>
    </recommendedName>
    <alternativeName>
        <fullName evidence="18">FXNA-related family protease 1</fullName>
    </alternativeName>
</protein>
<evidence type="ECO:0000313" key="23">
    <source>
        <dbReference type="Proteomes" id="UP000634136"/>
    </source>
</evidence>
<evidence type="ECO:0000256" key="6">
    <source>
        <dbReference type="ARBA" id="ARBA00017435"/>
    </source>
</evidence>
<evidence type="ECO:0000256" key="10">
    <source>
        <dbReference type="ARBA" id="ARBA00022723"/>
    </source>
</evidence>
<feature type="transmembrane region" description="Helical" evidence="20">
    <location>
        <begin position="470"/>
        <end position="495"/>
    </location>
</feature>
<evidence type="ECO:0000256" key="9">
    <source>
        <dbReference type="ARBA" id="ARBA00022692"/>
    </source>
</evidence>
<comment type="caution">
    <text evidence="22">The sequence shown here is derived from an EMBL/GenBank/DDBJ whole genome shotgun (WGS) entry which is preliminary data.</text>
</comment>
<sequence>MRRRHESSSTATQPSVSNEARVKSTDGEDSQINVHVGNPRRSSYVWLTLFMIITYCCSSIYRYQFENMPVPLTAEQAGKRGFSEIEAMKHVNALTELGPHPVASEALDSALQYVFAACQTIQKTAHWEVDVEVDFFHAKSGANRLVSGLFMGKTLVYSDLKHVVIRILPKYVSEAREQSILVSSHIDTVFSTEGAGDCSSCIAVMLELARGISQWAHGLKKAIIFVFNTGEEEGLNGAHSFITQHPWSKTVHMAIDLEAMGIGGKSGIFQAGPHPWAIESFASVAKYPSGQTIAQDLFSSGAIKSATDFQVYKEVAGLSGLDFAYVDNTAVYHTKNDKLSLLKEGSLQHLGENMLAFLLHVAASPHFPNATETEEEKSQNNAIYFDILGTYMVVYRQKFANMLHISVITQSLLIWTASLLMGGYPAAASLALSCLSVLLMWVFALSFTFLAALLVPLISSMPVPYVSSPWLVVGLFAAPAFLGALTGHHLGYLLLQNYLLGVHSRRKQLSPAIQVEIVKLEAERWLYKAGSFQWLILLILGSYYKIGSSYLALVWLVSPAFAYGFFEATLIPARLPKPLKLATLLLGLAAPVLISAGTFIRLTGTVIGSMVRLDRNPGSTPEWLGNFVIAGFIAALLSLTLVYLLAYVHISGAKRAIILGTLMLFGLSLVVVVSGVVPPFTEDIARAVNVVHVVDTTGNFDESQQLTSYVSLFSTTPGKLTKEVEQIKEGFVCGRDKAVDFVTFSVKYGCWTYNDTKSGWSESEIPTLLVNSDAKGDERITQVSMDTKGSVRWVLAINTEEIEDFKFKDTRNSEELIPVGEKSSVDGWHTIQFSGGKNSPTLFDLTLYWRRTGSTQTSDNVVDKLRTDVDKTTPITKRILMKLPLWCSLFGKSTSPHTFAFLRNLPVNF</sequence>
<comment type="function">
    <text evidence="2">May be involved in vacuolar sorting and osmoregulation.</text>
</comment>
<gene>
    <name evidence="22" type="ORF">G2W53_025590</name>
</gene>
<keyword evidence="15" id="KW-0482">Metalloprotease</keyword>
<keyword evidence="17" id="KW-0325">Glycoprotein</keyword>
<keyword evidence="23" id="KW-1185">Reference proteome</keyword>
<evidence type="ECO:0000256" key="13">
    <source>
        <dbReference type="ARBA" id="ARBA00022833"/>
    </source>
</evidence>
<dbReference type="OrthoDB" id="76293at2759"/>
<comment type="subcellular location">
    <subcellularLocation>
        <location evidence="4">Endoplasmic reticulum membrane</location>
        <topology evidence="4">Multi-pass membrane protein</topology>
    </subcellularLocation>
    <subcellularLocation>
        <location evidence="3">Vacuole membrane</location>
        <topology evidence="3">Multi-pass membrane protein</topology>
    </subcellularLocation>
</comment>
<reference evidence="22" key="1">
    <citation type="submission" date="2020-09" db="EMBL/GenBank/DDBJ databases">
        <title>Genome-Enabled Discovery of Anthraquinone Biosynthesis in Senna tora.</title>
        <authorList>
            <person name="Kang S.-H."/>
            <person name="Pandey R.P."/>
            <person name="Lee C.-M."/>
            <person name="Sim J.-S."/>
            <person name="Jeong J.-T."/>
            <person name="Choi B.-S."/>
            <person name="Jung M."/>
            <person name="Ginzburg D."/>
            <person name="Zhao K."/>
            <person name="Won S.Y."/>
            <person name="Oh T.-J."/>
            <person name="Yu Y."/>
            <person name="Kim N.-H."/>
            <person name="Lee O.R."/>
            <person name="Lee T.-H."/>
            <person name="Bashyal P."/>
            <person name="Kim T.-S."/>
            <person name="Lee W.-H."/>
            <person name="Kawkins C."/>
            <person name="Kim C.-K."/>
            <person name="Kim J.S."/>
            <person name="Ahn B.O."/>
            <person name="Rhee S.Y."/>
            <person name="Sohng J.K."/>
        </authorList>
    </citation>
    <scope>NUCLEOTIDE SEQUENCE</scope>
    <source>
        <tissue evidence="22">Leaf</tissue>
    </source>
</reference>
<keyword evidence="13" id="KW-0862">Zinc</keyword>
<keyword evidence="16 20" id="KW-0472">Membrane</keyword>
<name>A0A834TG20_9FABA</name>
<dbReference type="GO" id="GO:0005774">
    <property type="term" value="C:vacuolar membrane"/>
    <property type="evidence" value="ECO:0007669"/>
    <property type="project" value="UniProtKB-SubCell"/>
</dbReference>
<keyword evidence="12" id="KW-0256">Endoplasmic reticulum</keyword>
<comment type="similarity">
    <text evidence="5">Belongs to the peptidase M28 family.</text>
</comment>
<evidence type="ECO:0000256" key="14">
    <source>
        <dbReference type="ARBA" id="ARBA00022989"/>
    </source>
</evidence>
<organism evidence="22 23">
    <name type="scientific">Senna tora</name>
    <dbReference type="NCBI Taxonomy" id="362788"/>
    <lineage>
        <taxon>Eukaryota</taxon>
        <taxon>Viridiplantae</taxon>
        <taxon>Streptophyta</taxon>
        <taxon>Embryophyta</taxon>
        <taxon>Tracheophyta</taxon>
        <taxon>Spermatophyta</taxon>
        <taxon>Magnoliopsida</taxon>
        <taxon>eudicotyledons</taxon>
        <taxon>Gunneridae</taxon>
        <taxon>Pentapetalae</taxon>
        <taxon>rosids</taxon>
        <taxon>fabids</taxon>
        <taxon>Fabales</taxon>
        <taxon>Fabaceae</taxon>
        <taxon>Caesalpinioideae</taxon>
        <taxon>Cassia clade</taxon>
        <taxon>Senna</taxon>
    </lineage>
</organism>
<dbReference type="FunFam" id="3.40.630.10:FF:000008">
    <property type="entry name" value="Endoplasmic reticulum metallopeptidase 1"/>
    <property type="match status" value="1"/>
</dbReference>
<evidence type="ECO:0000256" key="18">
    <source>
        <dbReference type="ARBA" id="ARBA00031512"/>
    </source>
</evidence>
<keyword evidence="10" id="KW-0479">Metal-binding</keyword>
<dbReference type="CDD" id="cd03875">
    <property type="entry name" value="M28_Fxna_like"/>
    <property type="match status" value="1"/>
</dbReference>
<evidence type="ECO:0000259" key="21">
    <source>
        <dbReference type="Pfam" id="PF04389"/>
    </source>
</evidence>
<evidence type="ECO:0000256" key="2">
    <source>
        <dbReference type="ARBA" id="ARBA00003273"/>
    </source>
</evidence>
<dbReference type="GO" id="GO:0006508">
    <property type="term" value="P:proteolysis"/>
    <property type="evidence" value="ECO:0007669"/>
    <property type="project" value="UniProtKB-KW"/>
</dbReference>
<keyword evidence="14 20" id="KW-1133">Transmembrane helix</keyword>
<feature type="transmembrane region" description="Helical" evidence="20">
    <location>
        <begin position="402"/>
        <end position="422"/>
    </location>
</feature>
<evidence type="ECO:0000313" key="22">
    <source>
        <dbReference type="EMBL" id="KAF7820135.1"/>
    </source>
</evidence>
<dbReference type="AlphaFoldDB" id="A0A834TG20"/>
<dbReference type="PANTHER" id="PTHR12147">
    <property type="entry name" value="METALLOPEPTIDASE M28 FAMILY MEMBER"/>
    <property type="match status" value="1"/>
</dbReference>
<feature type="compositionally biased region" description="Polar residues" evidence="19">
    <location>
        <begin position="8"/>
        <end position="18"/>
    </location>
</feature>
<evidence type="ECO:0000256" key="3">
    <source>
        <dbReference type="ARBA" id="ARBA00004128"/>
    </source>
</evidence>
<evidence type="ECO:0000256" key="11">
    <source>
        <dbReference type="ARBA" id="ARBA00022801"/>
    </source>
</evidence>
<feature type="transmembrane region" description="Helical" evidence="20">
    <location>
        <begin position="434"/>
        <end position="458"/>
    </location>
</feature>
<evidence type="ECO:0000256" key="8">
    <source>
        <dbReference type="ARBA" id="ARBA00022670"/>
    </source>
</evidence>
<dbReference type="Proteomes" id="UP000634136">
    <property type="component" value="Unassembled WGS sequence"/>
</dbReference>
<dbReference type="GO" id="GO:0005789">
    <property type="term" value="C:endoplasmic reticulum membrane"/>
    <property type="evidence" value="ECO:0007669"/>
    <property type="project" value="UniProtKB-SubCell"/>
</dbReference>
<dbReference type="GO" id="GO:0046872">
    <property type="term" value="F:metal ion binding"/>
    <property type="evidence" value="ECO:0007669"/>
    <property type="project" value="UniProtKB-KW"/>
</dbReference>
<evidence type="ECO:0000256" key="5">
    <source>
        <dbReference type="ARBA" id="ARBA00010918"/>
    </source>
</evidence>
<evidence type="ECO:0000256" key="7">
    <source>
        <dbReference type="ARBA" id="ARBA00022554"/>
    </source>
</evidence>
<evidence type="ECO:0000256" key="19">
    <source>
        <dbReference type="SAM" id="MobiDB-lite"/>
    </source>
</evidence>
<evidence type="ECO:0000256" key="12">
    <source>
        <dbReference type="ARBA" id="ARBA00022824"/>
    </source>
</evidence>
<feature type="region of interest" description="Disordered" evidence="19">
    <location>
        <begin position="1"/>
        <end position="34"/>
    </location>
</feature>
<dbReference type="InterPro" id="IPR007484">
    <property type="entry name" value="Peptidase_M28"/>
</dbReference>
<feature type="transmembrane region" description="Helical" evidence="20">
    <location>
        <begin position="657"/>
        <end position="677"/>
    </location>
</feature>
<evidence type="ECO:0000256" key="16">
    <source>
        <dbReference type="ARBA" id="ARBA00023136"/>
    </source>
</evidence>
<accession>A0A834TG20</accession>
<feature type="transmembrane region" description="Helical" evidence="20">
    <location>
        <begin position="583"/>
        <end position="603"/>
    </location>
</feature>
<feature type="transmembrane region" description="Helical" evidence="20">
    <location>
        <begin position="623"/>
        <end position="645"/>
    </location>
</feature>
<evidence type="ECO:0000256" key="17">
    <source>
        <dbReference type="ARBA" id="ARBA00023180"/>
    </source>
</evidence>
<dbReference type="InterPro" id="IPR045175">
    <property type="entry name" value="M28_fam"/>
</dbReference>
<evidence type="ECO:0000256" key="20">
    <source>
        <dbReference type="SAM" id="Phobius"/>
    </source>
</evidence>
<evidence type="ECO:0000256" key="4">
    <source>
        <dbReference type="ARBA" id="ARBA00004477"/>
    </source>
</evidence>
<dbReference type="GO" id="GO:0008235">
    <property type="term" value="F:metalloexopeptidase activity"/>
    <property type="evidence" value="ECO:0007669"/>
    <property type="project" value="InterPro"/>
</dbReference>
<feature type="domain" description="Peptidase M28" evidence="21">
    <location>
        <begin position="170"/>
        <end position="357"/>
    </location>
</feature>
<evidence type="ECO:0000256" key="1">
    <source>
        <dbReference type="ARBA" id="ARBA00001947"/>
    </source>
</evidence>
<dbReference type="Pfam" id="PF04389">
    <property type="entry name" value="Peptidase_M28"/>
    <property type="match status" value="1"/>
</dbReference>
<dbReference type="EMBL" id="JAAIUW010000008">
    <property type="protein sequence ID" value="KAF7820135.1"/>
    <property type="molecule type" value="Genomic_DNA"/>
</dbReference>
<proteinExistence type="inferred from homology"/>
<keyword evidence="11" id="KW-0378">Hydrolase</keyword>
<keyword evidence="8" id="KW-0645">Protease</keyword>
<keyword evidence="9 20" id="KW-0812">Transmembrane</keyword>
<evidence type="ECO:0000256" key="15">
    <source>
        <dbReference type="ARBA" id="ARBA00023049"/>
    </source>
</evidence>
<dbReference type="SUPFAM" id="SSF53187">
    <property type="entry name" value="Zn-dependent exopeptidases"/>
    <property type="match status" value="1"/>
</dbReference>
<feature type="transmembrane region" description="Helical" evidence="20">
    <location>
        <begin position="44"/>
        <end position="63"/>
    </location>
</feature>
<dbReference type="InterPro" id="IPR048024">
    <property type="entry name" value="Fxna-like_M28_dom"/>
</dbReference>
<dbReference type="Gene3D" id="3.40.630.10">
    <property type="entry name" value="Zn peptidases"/>
    <property type="match status" value="1"/>
</dbReference>